<comment type="caution">
    <text evidence="2">The sequence shown here is derived from an EMBL/GenBank/DDBJ whole genome shotgun (WGS) entry which is preliminary data.</text>
</comment>
<sequence length="796" mass="83420">MYRATPLQFPANTQYTNGNTATVSLNESFGGLGSVGGVGSIGGLGSNGVEFEEGAPPEFSSTILSDSMRPTPLRPGPQIPLPVFDIEPSQRIGPGVGLVPPEDATMRITSDGSSTVFLNSLMPAILRSEHLSGQEHFADPEHIADPQHVEGSEYRLEHTGSEHRSEQAPLARNSLAPPPLAPVEEVSPEIASNLADTKSVNGSSTSSISPGHTMASIETSMGFEPADSAGSRRRALRRLQKQAFALQRPPGYSAAQPGGGPINLGQATAVIPAALLQELLTKGYIPPHLLAAYAPSLVGAAPQFRNADPFNSVEMHHPYNSIEYNGNAVMGSAVMGNSVTGNGMMGNGMMGNGMMGNGMMGNGMMGSTMMGSTMMGNGMMGHAMMRGPVMGMMGNSVLGSGSPAFVNTPGRNFGRNGGLANTGLMSPVLTPNGVMSVPSMSVASGNLLAGAGYHANGFPAPGAVVSNQRPGGHLMMSPGNSLLGPGGLHGTAVRTAALAPSNRMLAANPGAVTPYMTPGYFSVPTSSGPYADPYMRPQYAIAEYNRSAANWMAANGMPASGMPVNGMPVNGIPPKGMIPNGMCPNGMGPNGMPPNGMAALNQSTEWLMNSTEVRRKFPRLCGAIARGGVNLVELLTHEVVVPVEESINVDVKTIMSRKAVGRLLGDRLRKAFKNRLPDPAIESRLVNKIAGYIWAKIEKVVAHAEDEQTLLAWLFRQSLETHADLSHSFTLASRKKGDIILAKIEGTATITRSRKLMQDELTLSTSFSVRVRTCLGRRGAGGEIGQVAHVCARPKN</sequence>
<dbReference type="RefSeq" id="XP_011132220.1">
    <property type="nucleotide sequence ID" value="XM_011133918.1"/>
</dbReference>
<dbReference type="VEuPathDB" id="CryptoDB:GNI_132520"/>
<organism evidence="2 3">
    <name type="scientific">Gregarina niphandrodes</name>
    <name type="common">Septate eugregarine</name>
    <dbReference type="NCBI Taxonomy" id="110365"/>
    <lineage>
        <taxon>Eukaryota</taxon>
        <taxon>Sar</taxon>
        <taxon>Alveolata</taxon>
        <taxon>Apicomplexa</taxon>
        <taxon>Conoidasida</taxon>
        <taxon>Gregarinasina</taxon>
        <taxon>Eugregarinorida</taxon>
        <taxon>Gregarinidae</taxon>
        <taxon>Gregarina</taxon>
    </lineage>
</organism>
<reference evidence="2" key="1">
    <citation type="submission" date="2013-12" db="EMBL/GenBank/DDBJ databases">
        <authorList>
            <person name="Omoto C.K."/>
            <person name="Sibley D."/>
            <person name="Venepally P."/>
            <person name="Hadjithomas M."/>
            <person name="Karamycheva S."/>
            <person name="Brunk B."/>
            <person name="Roos D."/>
            <person name="Caler E."/>
            <person name="Lorenzi H."/>
        </authorList>
    </citation>
    <scope>NUCLEOTIDE SEQUENCE</scope>
</reference>
<name>A0A023B1A3_GRENI</name>
<accession>A0A023B1A3</accession>
<dbReference type="EMBL" id="AFNH02000988">
    <property type="protein sequence ID" value="EZG46945.1"/>
    <property type="molecule type" value="Genomic_DNA"/>
</dbReference>
<evidence type="ECO:0000313" key="2">
    <source>
        <dbReference type="EMBL" id="EZG46945.1"/>
    </source>
</evidence>
<evidence type="ECO:0000313" key="3">
    <source>
        <dbReference type="Proteomes" id="UP000019763"/>
    </source>
</evidence>
<proteinExistence type="predicted"/>
<keyword evidence="3" id="KW-1185">Reference proteome</keyword>
<dbReference type="AlphaFoldDB" id="A0A023B1A3"/>
<feature type="compositionally biased region" description="Basic and acidic residues" evidence="1">
    <location>
        <begin position="155"/>
        <end position="166"/>
    </location>
</feature>
<dbReference type="Proteomes" id="UP000019763">
    <property type="component" value="Unassembled WGS sequence"/>
</dbReference>
<dbReference type="GeneID" id="22914642"/>
<evidence type="ECO:0000256" key="1">
    <source>
        <dbReference type="SAM" id="MobiDB-lite"/>
    </source>
</evidence>
<protein>
    <submittedName>
        <fullName evidence="2">Uncharacterized protein</fullName>
    </submittedName>
</protein>
<feature type="region of interest" description="Disordered" evidence="1">
    <location>
        <begin position="155"/>
        <end position="177"/>
    </location>
</feature>
<gene>
    <name evidence="2" type="ORF">GNI_132520</name>
</gene>